<evidence type="ECO:0000256" key="1">
    <source>
        <dbReference type="SAM" id="MobiDB-lite"/>
    </source>
</evidence>
<evidence type="ECO:0000256" key="2">
    <source>
        <dbReference type="SAM" id="Phobius"/>
    </source>
</evidence>
<gene>
    <name evidence="3" type="ORF">HY912_01870</name>
</gene>
<dbReference type="Proteomes" id="UP000807825">
    <property type="component" value="Unassembled WGS sequence"/>
</dbReference>
<feature type="transmembrane region" description="Helical" evidence="2">
    <location>
        <begin position="6"/>
        <end position="27"/>
    </location>
</feature>
<proteinExistence type="predicted"/>
<dbReference type="EMBL" id="JACRDE010000054">
    <property type="protein sequence ID" value="MBI5248217.1"/>
    <property type="molecule type" value="Genomic_DNA"/>
</dbReference>
<accession>A0A9D6Z232</accession>
<sequence length="100" mass="10852">MNNIENILYSLIPLILIILFSWLFSFLGSKMKKPGENSEAAAGSNLGDRLLEMMKEAPGEAPAEAGTKQRFPAGPRVELPQQTGGPITTAKPITPKWWGA</sequence>
<evidence type="ECO:0000313" key="4">
    <source>
        <dbReference type="Proteomes" id="UP000807825"/>
    </source>
</evidence>
<dbReference type="AlphaFoldDB" id="A0A9D6Z232"/>
<name>A0A9D6Z232_9BACT</name>
<evidence type="ECO:0000313" key="3">
    <source>
        <dbReference type="EMBL" id="MBI5248217.1"/>
    </source>
</evidence>
<feature type="region of interest" description="Disordered" evidence="1">
    <location>
        <begin position="58"/>
        <end position="100"/>
    </location>
</feature>
<keyword evidence="2" id="KW-0472">Membrane</keyword>
<comment type="caution">
    <text evidence="3">The sequence shown here is derived from an EMBL/GenBank/DDBJ whole genome shotgun (WGS) entry which is preliminary data.</text>
</comment>
<keyword evidence="2" id="KW-0812">Transmembrane</keyword>
<organism evidence="3 4">
    <name type="scientific">Desulfomonile tiedjei</name>
    <dbReference type="NCBI Taxonomy" id="2358"/>
    <lineage>
        <taxon>Bacteria</taxon>
        <taxon>Pseudomonadati</taxon>
        <taxon>Thermodesulfobacteriota</taxon>
        <taxon>Desulfomonilia</taxon>
        <taxon>Desulfomonilales</taxon>
        <taxon>Desulfomonilaceae</taxon>
        <taxon>Desulfomonile</taxon>
    </lineage>
</organism>
<protein>
    <submittedName>
        <fullName evidence="3">Uncharacterized protein</fullName>
    </submittedName>
</protein>
<keyword evidence="2" id="KW-1133">Transmembrane helix</keyword>
<reference evidence="3" key="1">
    <citation type="submission" date="2020-07" db="EMBL/GenBank/DDBJ databases">
        <title>Huge and variable diversity of episymbiotic CPR bacteria and DPANN archaea in groundwater ecosystems.</title>
        <authorList>
            <person name="He C.Y."/>
            <person name="Keren R."/>
            <person name="Whittaker M."/>
            <person name="Farag I.F."/>
            <person name="Doudna J."/>
            <person name="Cate J.H.D."/>
            <person name="Banfield J.F."/>
        </authorList>
    </citation>
    <scope>NUCLEOTIDE SEQUENCE</scope>
    <source>
        <strain evidence="3">NC_groundwater_1664_Pr3_B-0.1um_52_9</strain>
    </source>
</reference>